<dbReference type="Pfam" id="PF02350">
    <property type="entry name" value="Epimerase_2"/>
    <property type="match status" value="1"/>
</dbReference>
<dbReference type="InterPro" id="IPR003331">
    <property type="entry name" value="UDP_GlcNAc_Epimerase_2_dom"/>
</dbReference>
<dbReference type="RefSeq" id="WP_074796725.1">
    <property type="nucleotide sequence ID" value="NZ_FOAD01000015.1"/>
</dbReference>
<dbReference type="SUPFAM" id="SSF53756">
    <property type="entry name" value="UDP-Glycosyltransferase/glycogen phosphorylase"/>
    <property type="match status" value="1"/>
</dbReference>
<organism evidence="2 3">
    <name type="scientific">Haloferax larsenii</name>
    <dbReference type="NCBI Taxonomy" id="302484"/>
    <lineage>
        <taxon>Archaea</taxon>
        <taxon>Methanobacteriati</taxon>
        <taxon>Methanobacteriota</taxon>
        <taxon>Stenosarchaea group</taxon>
        <taxon>Halobacteria</taxon>
        <taxon>Halobacteriales</taxon>
        <taxon>Haloferacaceae</taxon>
        <taxon>Haloferax</taxon>
    </lineage>
</organism>
<feature type="domain" description="UDP-N-acetylglucosamine 2-epimerase" evidence="1">
    <location>
        <begin position="23"/>
        <end position="350"/>
    </location>
</feature>
<dbReference type="AlphaFoldDB" id="A0A1H7V139"/>
<dbReference type="PANTHER" id="PTHR43174:SF1">
    <property type="entry name" value="UDP-N-ACETYLGLUCOSAMINE 2-EPIMERASE"/>
    <property type="match status" value="1"/>
</dbReference>
<accession>A0A1H7V139</accession>
<dbReference type="NCBIfam" id="TIGR00236">
    <property type="entry name" value="wecB"/>
    <property type="match status" value="1"/>
</dbReference>
<dbReference type="EMBL" id="FOAD01000015">
    <property type="protein sequence ID" value="SEM02555.1"/>
    <property type="molecule type" value="Genomic_DNA"/>
</dbReference>
<dbReference type="Proteomes" id="UP000183894">
    <property type="component" value="Unassembled WGS sequence"/>
</dbReference>
<gene>
    <name evidence="2" type="ORF">SAMN04488691_11550</name>
</gene>
<evidence type="ECO:0000313" key="3">
    <source>
        <dbReference type="Proteomes" id="UP000183894"/>
    </source>
</evidence>
<evidence type="ECO:0000313" key="2">
    <source>
        <dbReference type="EMBL" id="SEM02555.1"/>
    </source>
</evidence>
<protein>
    <submittedName>
        <fullName evidence="2">UDP-N-acetylglucosamine 2-epimerase (Non-hydrolysing)</fullName>
    </submittedName>
</protein>
<dbReference type="CDD" id="cd03786">
    <property type="entry name" value="GTB_UDP-GlcNAc_2-Epimerase"/>
    <property type="match status" value="1"/>
</dbReference>
<reference evidence="2 3" key="1">
    <citation type="submission" date="2016-10" db="EMBL/GenBank/DDBJ databases">
        <authorList>
            <person name="de Groot N.N."/>
        </authorList>
    </citation>
    <scope>NUCLEOTIDE SEQUENCE [LARGE SCALE GENOMIC DNA]</scope>
    <source>
        <strain evidence="2 3">CDM_5</strain>
    </source>
</reference>
<dbReference type="InterPro" id="IPR029767">
    <property type="entry name" value="WecB-like"/>
</dbReference>
<sequence length="352" mass="38533">MEILSVIGARPQFVKASVVSRELRKHHEEILVHTGQHYDEELSDVFFEELGIPKPDHNLGVGSASHAKQTGEMMIQLEELVTEYDPDVVLSYGDTNSTLAASIVASKMDAEMAHVEAGLRSFNRDMPEEVNRVLTDHVSDYLFVPSQQAIEHLEAEGITESVYNVGDVMYDALLWVQESSADEPAVLKRLGLEPNNYILATVHRPRNTDDSERLAAIIDCLSDDPREVVFPAHPRTVSCLADHGLLERADEELTLIDPVGYGDFIGLQANSELIATDSGGIQKEAFFLNIPCITLREETEWPETVEEGGNVLVGADPAKIRDALASPPISTSDATPYGDGTAGEKIVEVLSS</sequence>
<proteinExistence type="predicted"/>
<name>A0A1H7V139_HALLR</name>
<dbReference type="OrthoDB" id="7018at2157"/>
<dbReference type="PANTHER" id="PTHR43174">
    <property type="entry name" value="UDP-N-ACETYLGLUCOSAMINE 2-EPIMERASE"/>
    <property type="match status" value="1"/>
</dbReference>
<evidence type="ECO:0000259" key="1">
    <source>
        <dbReference type="Pfam" id="PF02350"/>
    </source>
</evidence>
<dbReference type="Gene3D" id="3.40.50.2000">
    <property type="entry name" value="Glycogen Phosphorylase B"/>
    <property type="match status" value="2"/>
</dbReference>